<sequence>MNRTNRLLAALLAACLALSGCAAPQSDAGAASAPTQSQSSAQSAEAAPARPAASGTLRIISGPGGPGSNAAADNGLYTLETGEGGGCTLLFLDYASNQQTQLCAAPNCAHDSAACTAYVDTSGGITPGLLCDGKQLYLVFGSSADGSEPARVEVMEPDGSGRRVLARFSSGQEPDPDLYAADGSFLYLMLSETGADGRFKRSLCALDKASGQLSPLMDAPEDTGFWLVGAYDRSLLVKTIDSRNVHHLSRLDADAPAALEELASWRLSRQYGVVDGDCLYLYDYDTKCFTRQSFSDGQTRELPNPEGLPFESLYSVRTIGGKAFLTADLAEGGVARSSNFCLDFTSGQIRELNLLDNMGRPLTVCGTSGDRVYVIDQYVTRQVQESFGGIVSTVERVTPHYAWLSTADFWAGSANYNACQPAA</sequence>
<dbReference type="InterPro" id="IPR011044">
    <property type="entry name" value="Quino_amine_DH_bsu"/>
</dbReference>
<name>A0ABT7USZ9_9FIRM</name>
<reference evidence="3 4" key="1">
    <citation type="submission" date="2023-06" db="EMBL/GenBank/DDBJ databases">
        <title>Identification and characterization of horizontal gene transfer across gut microbiota members of farm animals based on homology search.</title>
        <authorList>
            <person name="Schwarzerova J."/>
            <person name="Nykrynova M."/>
            <person name="Jureckova K."/>
            <person name="Cejkova D."/>
            <person name="Rychlik I."/>
        </authorList>
    </citation>
    <scope>NUCLEOTIDE SEQUENCE [LARGE SCALE GENOMIC DNA]</scope>
    <source>
        <strain evidence="3 4">ET340</strain>
    </source>
</reference>
<dbReference type="PROSITE" id="PS51257">
    <property type="entry name" value="PROKAR_LIPOPROTEIN"/>
    <property type="match status" value="1"/>
</dbReference>
<dbReference type="RefSeq" id="WP_289600300.1">
    <property type="nucleotide sequence ID" value="NZ_JAUDCL010000021.1"/>
</dbReference>
<evidence type="ECO:0000313" key="3">
    <source>
        <dbReference type="EMBL" id="MDM8201865.1"/>
    </source>
</evidence>
<keyword evidence="4" id="KW-1185">Reference proteome</keyword>
<dbReference type="Proteomes" id="UP001529380">
    <property type="component" value="Unassembled WGS sequence"/>
</dbReference>
<proteinExistence type="predicted"/>
<reference evidence="3 4" key="3">
    <citation type="submission" date="2023-06" db="EMBL/GenBank/DDBJ databases">
        <authorList>
            <person name="Zeman M."/>
            <person name="Kubasova T."/>
            <person name="Jahodarova E."/>
            <person name="Nykrynova M."/>
            <person name="Rychlik I."/>
        </authorList>
    </citation>
    <scope>NUCLEOTIDE SEQUENCE [LARGE SCALE GENOMIC DNA]</scope>
    <source>
        <strain evidence="3 4">ET340</strain>
    </source>
</reference>
<evidence type="ECO:0000313" key="4">
    <source>
        <dbReference type="Proteomes" id="UP001529380"/>
    </source>
</evidence>
<feature type="region of interest" description="Disordered" evidence="1">
    <location>
        <begin position="29"/>
        <end position="48"/>
    </location>
</feature>
<accession>A0ABT7USZ9</accession>
<feature type="chain" id="PRO_5045880486" evidence="2">
    <location>
        <begin position="23"/>
        <end position="423"/>
    </location>
</feature>
<protein>
    <submittedName>
        <fullName evidence="3">Uncharacterized protein</fullName>
    </submittedName>
</protein>
<feature type="signal peptide" evidence="2">
    <location>
        <begin position="1"/>
        <end position="22"/>
    </location>
</feature>
<evidence type="ECO:0000256" key="1">
    <source>
        <dbReference type="SAM" id="MobiDB-lite"/>
    </source>
</evidence>
<gene>
    <name evidence="3" type="ORF">QUW08_11270</name>
</gene>
<evidence type="ECO:0000256" key="2">
    <source>
        <dbReference type="SAM" id="SignalP"/>
    </source>
</evidence>
<keyword evidence="2" id="KW-0732">Signal</keyword>
<comment type="caution">
    <text evidence="3">The sequence shown here is derived from an EMBL/GenBank/DDBJ whole genome shotgun (WGS) entry which is preliminary data.</text>
</comment>
<organism evidence="3 4">
    <name type="scientific">Allofournierella massiliensis</name>
    <dbReference type="NCBI Taxonomy" id="1650663"/>
    <lineage>
        <taxon>Bacteria</taxon>
        <taxon>Bacillati</taxon>
        <taxon>Bacillota</taxon>
        <taxon>Clostridia</taxon>
        <taxon>Eubacteriales</taxon>
        <taxon>Oscillospiraceae</taxon>
        <taxon>Allofournierella</taxon>
    </lineage>
</organism>
<dbReference type="EMBL" id="JAUDCL010000021">
    <property type="protein sequence ID" value="MDM8201865.1"/>
    <property type="molecule type" value="Genomic_DNA"/>
</dbReference>
<dbReference type="SUPFAM" id="SSF50969">
    <property type="entry name" value="YVTN repeat-like/Quinoprotein amine dehydrogenase"/>
    <property type="match status" value="1"/>
</dbReference>
<reference evidence="4" key="2">
    <citation type="submission" date="2023-06" db="EMBL/GenBank/DDBJ databases">
        <title>Identification and characterization of horizontal gene transfer across gut microbiota members of farm animals based on homology search.</title>
        <authorList>
            <person name="Zeman M."/>
            <person name="Kubasova T."/>
            <person name="Jahodarova E."/>
            <person name="Nykrynova M."/>
            <person name="Rychlik I."/>
        </authorList>
    </citation>
    <scope>NUCLEOTIDE SEQUENCE [LARGE SCALE GENOMIC DNA]</scope>
    <source>
        <strain evidence="4">ET340</strain>
    </source>
</reference>